<protein>
    <submittedName>
        <fullName evidence="2">Uncharacterized protein</fullName>
    </submittedName>
</protein>
<feature type="transmembrane region" description="Helical" evidence="1">
    <location>
        <begin position="12"/>
        <end position="35"/>
    </location>
</feature>
<organism evidence="2 3">
    <name type="scientific">Discostella pseudostelligera</name>
    <dbReference type="NCBI Taxonomy" id="259834"/>
    <lineage>
        <taxon>Eukaryota</taxon>
        <taxon>Sar</taxon>
        <taxon>Stramenopiles</taxon>
        <taxon>Ochrophyta</taxon>
        <taxon>Bacillariophyta</taxon>
        <taxon>Coscinodiscophyceae</taxon>
        <taxon>Thalassiosirophycidae</taxon>
        <taxon>Stephanodiscales</taxon>
        <taxon>Stephanodiscaceae</taxon>
        <taxon>Discostella</taxon>
    </lineage>
</organism>
<accession>A0ABD3MWC2</accession>
<gene>
    <name evidence="2" type="ORF">ACHAWU_000242</name>
</gene>
<sequence length="321" mass="36452">MVQSTHRRKRRILYVMLPIVVFTSALVSNFLSMFLEPMSARSVVGVGTSTLKKNGDTIDVYIPGAGFSGFFYTLGRLQALHQSSYHNSSSFQYYCFSAGCLALLTSLLQLPVDSAIKLAHSSRNRWILGEISRYDVVEHFVDGLLDVEDVDVDAPIPTEGIWNATIEQDVECRDFQCNSTQGGRVIENEQFAVKRDEIDIRDFFPRINVITSTWDAQHFISQQVQQPSSVEHLKELLIQTTWIPFVTGSSFWKREGDNFHNDGAFAGLFKRQQFFYPGQYHHSLLLPWSVDLLSNGLNILLGHDRAVHYWEEGYSRGVNAS</sequence>
<dbReference type="Proteomes" id="UP001530293">
    <property type="component" value="Unassembled WGS sequence"/>
</dbReference>
<keyword evidence="3" id="KW-1185">Reference proteome</keyword>
<dbReference type="AlphaFoldDB" id="A0ABD3MWC2"/>
<keyword evidence="1" id="KW-0472">Membrane</keyword>
<reference evidence="2 3" key="1">
    <citation type="submission" date="2024-10" db="EMBL/GenBank/DDBJ databases">
        <title>Updated reference genomes for cyclostephanoid diatoms.</title>
        <authorList>
            <person name="Roberts W.R."/>
            <person name="Alverson A.J."/>
        </authorList>
    </citation>
    <scope>NUCLEOTIDE SEQUENCE [LARGE SCALE GENOMIC DNA]</scope>
    <source>
        <strain evidence="2 3">AJA232-27</strain>
    </source>
</reference>
<proteinExistence type="predicted"/>
<evidence type="ECO:0000256" key="1">
    <source>
        <dbReference type="SAM" id="Phobius"/>
    </source>
</evidence>
<dbReference type="EMBL" id="JALLBG020000075">
    <property type="protein sequence ID" value="KAL3767579.1"/>
    <property type="molecule type" value="Genomic_DNA"/>
</dbReference>
<comment type="caution">
    <text evidence="2">The sequence shown here is derived from an EMBL/GenBank/DDBJ whole genome shotgun (WGS) entry which is preliminary data.</text>
</comment>
<keyword evidence="1" id="KW-0812">Transmembrane</keyword>
<evidence type="ECO:0000313" key="3">
    <source>
        <dbReference type="Proteomes" id="UP001530293"/>
    </source>
</evidence>
<evidence type="ECO:0000313" key="2">
    <source>
        <dbReference type="EMBL" id="KAL3767579.1"/>
    </source>
</evidence>
<name>A0ABD3MWC2_9STRA</name>
<keyword evidence="1" id="KW-1133">Transmembrane helix</keyword>